<gene>
    <name evidence="2" type="ORF">NDU88_002043</name>
</gene>
<dbReference type="EMBL" id="JANPWB010000010">
    <property type="protein sequence ID" value="KAJ1135605.1"/>
    <property type="molecule type" value="Genomic_DNA"/>
</dbReference>
<name>A0AAV7QBT3_PLEWA</name>
<proteinExistence type="predicted"/>
<protein>
    <submittedName>
        <fullName evidence="2">Uncharacterized protein</fullName>
    </submittedName>
</protein>
<organism evidence="2 3">
    <name type="scientific">Pleurodeles waltl</name>
    <name type="common">Iberian ribbed newt</name>
    <dbReference type="NCBI Taxonomy" id="8319"/>
    <lineage>
        <taxon>Eukaryota</taxon>
        <taxon>Metazoa</taxon>
        <taxon>Chordata</taxon>
        <taxon>Craniata</taxon>
        <taxon>Vertebrata</taxon>
        <taxon>Euteleostomi</taxon>
        <taxon>Amphibia</taxon>
        <taxon>Batrachia</taxon>
        <taxon>Caudata</taxon>
        <taxon>Salamandroidea</taxon>
        <taxon>Salamandridae</taxon>
        <taxon>Pleurodelinae</taxon>
        <taxon>Pleurodeles</taxon>
    </lineage>
</organism>
<evidence type="ECO:0000313" key="2">
    <source>
        <dbReference type="EMBL" id="KAJ1135605.1"/>
    </source>
</evidence>
<accession>A0AAV7QBT3</accession>
<feature type="compositionally biased region" description="Basic and acidic residues" evidence="1">
    <location>
        <begin position="62"/>
        <end position="71"/>
    </location>
</feature>
<keyword evidence="3" id="KW-1185">Reference proteome</keyword>
<evidence type="ECO:0000256" key="1">
    <source>
        <dbReference type="SAM" id="MobiDB-lite"/>
    </source>
</evidence>
<dbReference type="Proteomes" id="UP001066276">
    <property type="component" value="Chromosome 6"/>
</dbReference>
<sequence length="71" mass="8223">MPPFILLNPTAVRVEGARQRCGEMPGERVISLLWTSLPGHTKDQAIRRRRGLQDKMSRRRLDRMAEDLLQP</sequence>
<feature type="region of interest" description="Disordered" evidence="1">
    <location>
        <begin position="48"/>
        <end position="71"/>
    </location>
</feature>
<evidence type="ECO:0000313" key="3">
    <source>
        <dbReference type="Proteomes" id="UP001066276"/>
    </source>
</evidence>
<comment type="caution">
    <text evidence="2">The sequence shown here is derived from an EMBL/GenBank/DDBJ whole genome shotgun (WGS) entry which is preliminary data.</text>
</comment>
<reference evidence="2" key="1">
    <citation type="journal article" date="2022" name="bioRxiv">
        <title>Sequencing and chromosome-scale assembly of the giantPleurodeles waltlgenome.</title>
        <authorList>
            <person name="Brown T."/>
            <person name="Elewa A."/>
            <person name="Iarovenko S."/>
            <person name="Subramanian E."/>
            <person name="Araus A.J."/>
            <person name="Petzold A."/>
            <person name="Susuki M."/>
            <person name="Suzuki K.-i.T."/>
            <person name="Hayashi T."/>
            <person name="Toyoda A."/>
            <person name="Oliveira C."/>
            <person name="Osipova E."/>
            <person name="Leigh N.D."/>
            <person name="Simon A."/>
            <person name="Yun M.H."/>
        </authorList>
    </citation>
    <scope>NUCLEOTIDE SEQUENCE</scope>
    <source>
        <strain evidence="2">20211129_DDA</strain>
        <tissue evidence="2">Liver</tissue>
    </source>
</reference>
<dbReference type="AlphaFoldDB" id="A0AAV7QBT3"/>